<dbReference type="Proteomes" id="UP001491310">
    <property type="component" value="Unassembled WGS sequence"/>
</dbReference>
<dbReference type="InterPro" id="IPR052394">
    <property type="entry name" value="LRR-containing"/>
</dbReference>
<keyword evidence="2" id="KW-0812">Transmembrane</keyword>
<evidence type="ECO:0000313" key="3">
    <source>
        <dbReference type="EMBL" id="KAK9901364.1"/>
    </source>
</evidence>
<keyword evidence="4" id="KW-1185">Reference proteome</keyword>
<evidence type="ECO:0000313" key="4">
    <source>
        <dbReference type="Proteomes" id="UP001491310"/>
    </source>
</evidence>
<protein>
    <recommendedName>
        <fullName evidence="5">RNI-like protein</fullName>
    </recommendedName>
</protein>
<feature type="transmembrane region" description="Helical" evidence="2">
    <location>
        <begin position="137"/>
        <end position="155"/>
    </location>
</feature>
<comment type="subcellular location">
    <subcellularLocation>
        <location evidence="1">Cytoplasm</location>
        <location evidence="1">Cytoskeleton</location>
        <location evidence="1">Cilium axoneme</location>
    </subcellularLocation>
</comment>
<accession>A0ABR2YBH9</accession>
<sequence>MKSFSRAQSCRLVVQSRGSPRLLPLLRQHISVGRRVQLRTCCNAAPEEDSAVTERGEGWKIEAEALPLEGDALEARLTEQVEEGTAGINPEIAQTSARETLEPAVAAPRRRRKRKSVQQLLPAVQEQRPLMSDGVRIGLLGVGALGAMAAVYYVGRRLMSTQLPKVQKAMEQKQLQKEAVQRLNVMIDELRNSQNADLSAKNLGEEGCIFISEGFAFNDRCQAADLSKNGIGVKGITAVTEALSHNDVLQTLVLDTNSIGDEGAEVLAKHLTSDSTIRRLNLSSNNVGDKGATLLAEMLKMNTTLTSLELNSNNIDYDGALALAEAITENTSLSALHLSDNYIGALGASVLANALKKNKSLRELHMKGNELGNEGVRAICEALLERQSPVTSLDFGNNSLTEEGAEAIARVAEKAHLKELNLYMNDIGDAGIFKLAKALEGDSSLVSLDVGGNNVGPEGITALAGALRGNDTLRTLELGYNPIGEKGAQALADVVKYDLKVETLKMGWCHVGADAGAKAVADLLMFNSSLAVLDLRGNGLGNAGAAHLARSLKEHTNDKLTELDLGYNEIKDEGACTLAQALKANPERAPRELKVNANYIGRFGQVALTEALDMVYEMAGGREIVITY</sequence>
<evidence type="ECO:0008006" key="5">
    <source>
        <dbReference type="Google" id="ProtNLM"/>
    </source>
</evidence>
<keyword evidence="2" id="KW-1133">Transmembrane helix</keyword>
<organism evidence="3 4">
    <name type="scientific">Coccomyxa subellipsoidea</name>
    <dbReference type="NCBI Taxonomy" id="248742"/>
    <lineage>
        <taxon>Eukaryota</taxon>
        <taxon>Viridiplantae</taxon>
        <taxon>Chlorophyta</taxon>
        <taxon>core chlorophytes</taxon>
        <taxon>Trebouxiophyceae</taxon>
        <taxon>Trebouxiophyceae incertae sedis</taxon>
        <taxon>Coccomyxaceae</taxon>
        <taxon>Coccomyxa</taxon>
    </lineage>
</organism>
<dbReference type="EMBL" id="JALJOT010000018">
    <property type="protein sequence ID" value="KAK9901364.1"/>
    <property type="molecule type" value="Genomic_DNA"/>
</dbReference>
<dbReference type="SUPFAM" id="SSF52047">
    <property type="entry name" value="RNI-like"/>
    <property type="match status" value="2"/>
</dbReference>
<dbReference type="Pfam" id="PF13516">
    <property type="entry name" value="LRR_6"/>
    <property type="match status" value="11"/>
</dbReference>
<dbReference type="PANTHER" id="PTHR24114:SF2">
    <property type="entry name" value="F-BOX DOMAIN-CONTAINING PROTEIN-RELATED"/>
    <property type="match status" value="1"/>
</dbReference>
<name>A0ABR2YBH9_9CHLO</name>
<dbReference type="InterPro" id="IPR032675">
    <property type="entry name" value="LRR_dom_sf"/>
</dbReference>
<dbReference type="SMART" id="SM00368">
    <property type="entry name" value="LRR_RI"/>
    <property type="match status" value="12"/>
</dbReference>
<evidence type="ECO:0000256" key="2">
    <source>
        <dbReference type="SAM" id="Phobius"/>
    </source>
</evidence>
<reference evidence="3 4" key="1">
    <citation type="journal article" date="2024" name="Nat. Commun.">
        <title>Phylogenomics reveals the evolutionary origins of lichenization in chlorophyte algae.</title>
        <authorList>
            <person name="Puginier C."/>
            <person name="Libourel C."/>
            <person name="Otte J."/>
            <person name="Skaloud P."/>
            <person name="Haon M."/>
            <person name="Grisel S."/>
            <person name="Petersen M."/>
            <person name="Berrin J.G."/>
            <person name="Delaux P.M."/>
            <person name="Dal Grande F."/>
            <person name="Keller J."/>
        </authorList>
    </citation>
    <scope>NUCLEOTIDE SEQUENCE [LARGE SCALE GENOMIC DNA]</scope>
    <source>
        <strain evidence="3 4">SAG 216-7</strain>
    </source>
</reference>
<gene>
    <name evidence="3" type="ORF">WJX75_008701</name>
</gene>
<dbReference type="InterPro" id="IPR001611">
    <property type="entry name" value="Leu-rich_rpt"/>
</dbReference>
<keyword evidence="2" id="KW-0472">Membrane</keyword>
<dbReference type="Gene3D" id="3.80.10.10">
    <property type="entry name" value="Ribonuclease Inhibitor"/>
    <property type="match status" value="4"/>
</dbReference>
<evidence type="ECO:0000256" key="1">
    <source>
        <dbReference type="ARBA" id="ARBA00004430"/>
    </source>
</evidence>
<proteinExistence type="predicted"/>
<dbReference type="PANTHER" id="PTHR24114">
    <property type="entry name" value="LEUCINE RICH REPEAT FAMILY PROTEIN"/>
    <property type="match status" value="1"/>
</dbReference>
<comment type="caution">
    <text evidence="3">The sequence shown here is derived from an EMBL/GenBank/DDBJ whole genome shotgun (WGS) entry which is preliminary data.</text>
</comment>